<reference evidence="8 9" key="1">
    <citation type="submission" date="2019-08" db="EMBL/GenBank/DDBJ databases">
        <title>In-depth cultivation of the pig gut microbiome towards novel bacterial diversity and tailored functional studies.</title>
        <authorList>
            <person name="Wylensek D."/>
            <person name="Hitch T.C.A."/>
            <person name="Clavel T."/>
        </authorList>
    </citation>
    <scope>NUCLEOTIDE SEQUENCE [LARGE SCALE GENOMIC DNA]</scope>
    <source>
        <strain evidence="8 9">WCA-MUC-591-APC-4B</strain>
    </source>
</reference>
<dbReference type="GO" id="GO:0005737">
    <property type="term" value="C:cytoplasm"/>
    <property type="evidence" value="ECO:0007669"/>
    <property type="project" value="UniProtKB-SubCell"/>
</dbReference>
<organism evidence="8 9">
    <name type="scientific">Mogibacterium kristiansenii</name>
    <dbReference type="NCBI Taxonomy" id="2606708"/>
    <lineage>
        <taxon>Bacteria</taxon>
        <taxon>Bacillati</taxon>
        <taxon>Bacillota</taxon>
        <taxon>Clostridia</taxon>
        <taxon>Peptostreptococcales</taxon>
        <taxon>Anaerovoracaceae</taxon>
        <taxon>Mogibacterium</taxon>
    </lineage>
</organism>
<feature type="region of interest" description="Disordered" evidence="7">
    <location>
        <begin position="164"/>
        <end position="208"/>
    </location>
</feature>
<dbReference type="InterPro" id="IPR007793">
    <property type="entry name" value="DivIVA_fam"/>
</dbReference>
<dbReference type="InterPro" id="IPR019933">
    <property type="entry name" value="DivIVA_domain"/>
</dbReference>
<evidence type="ECO:0000256" key="1">
    <source>
        <dbReference type="ARBA" id="ARBA00004496"/>
    </source>
</evidence>
<keyword evidence="5" id="KW-0131">Cell cycle</keyword>
<dbReference type="Pfam" id="PF05103">
    <property type="entry name" value="DivIVA"/>
    <property type="match status" value="1"/>
</dbReference>
<gene>
    <name evidence="8" type="ORF">FYJ65_08165</name>
</gene>
<dbReference type="PANTHER" id="PTHR35794">
    <property type="entry name" value="CELL DIVISION PROTEIN DIVIVA"/>
    <property type="match status" value="1"/>
</dbReference>
<feature type="coiled-coil region" evidence="6">
    <location>
        <begin position="42"/>
        <end position="69"/>
    </location>
</feature>
<dbReference type="Proteomes" id="UP000469424">
    <property type="component" value="Unassembled WGS sequence"/>
</dbReference>
<sequence length="230" mass="26340">MIMPIDIDKKEFTRDKKGYNSREVDEFLDLIIVDYEKCLNDNRSMAHKIKFLEKQLEEAQKSDNAMLDTLETAKRLMADISASAERRAELMIRDAELEAETMVLDAKATVRKLNDEHVLLKNKVERLRTNYRRMLENELNDLDADEYGLNPDMDRSDIADIDKAFSNAPDPEETQETLVVSQKQKKEKKVPEVKSAPVTDPAHATVADLSDSLKKIAEDKTQQEGTIILK</sequence>
<dbReference type="Gene3D" id="6.10.250.660">
    <property type="match status" value="1"/>
</dbReference>
<keyword evidence="2" id="KW-0963">Cytoplasm</keyword>
<evidence type="ECO:0000256" key="2">
    <source>
        <dbReference type="ARBA" id="ARBA00022490"/>
    </source>
</evidence>
<dbReference type="AlphaFoldDB" id="A0A6N7XJ80"/>
<accession>A0A6N7XJ80</accession>
<keyword evidence="4 6" id="KW-0175">Coiled coil</keyword>
<evidence type="ECO:0000256" key="3">
    <source>
        <dbReference type="ARBA" id="ARBA00022618"/>
    </source>
</evidence>
<dbReference type="PANTHER" id="PTHR35794:SF1">
    <property type="entry name" value="CELL CYCLE PROTEIN GPSB"/>
    <property type="match status" value="1"/>
</dbReference>
<evidence type="ECO:0000313" key="9">
    <source>
        <dbReference type="Proteomes" id="UP000469424"/>
    </source>
</evidence>
<dbReference type="RefSeq" id="WP_154554842.1">
    <property type="nucleotide sequence ID" value="NZ_JAQXUZ010000009.1"/>
</dbReference>
<keyword evidence="3" id="KW-0132">Cell division</keyword>
<dbReference type="NCBIfam" id="TIGR03544">
    <property type="entry name" value="DivI1A_domain"/>
    <property type="match status" value="1"/>
</dbReference>
<proteinExistence type="predicted"/>
<comment type="subcellular location">
    <subcellularLocation>
        <location evidence="1">Cytoplasm</location>
    </subcellularLocation>
</comment>
<evidence type="ECO:0000256" key="4">
    <source>
        <dbReference type="ARBA" id="ARBA00023054"/>
    </source>
</evidence>
<evidence type="ECO:0000256" key="7">
    <source>
        <dbReference type="SAM" id="MobiDB-lite"/>
    </source>
</evidence>
<dbReference type="GO" id="GO:0051301">
    <property type="term" value="P:cell division"/>
    <property type="evidence" value="ECO:0007669"/>
    <property type="project" value="UniProtKB-KW"/>
</dbReference>
<dbReference type="EMBL" id="VUNA01000018">
    <property type="protein sequence ID" value="MST71278.1"/>
    <property type="molecule type" value="Genomic_DNA"/>
</dbReference>
<evidence type="ECO:0000256" key="5">
    <source>
        <dbReference type="ARBA" id="ARBA00023306"/>
    </source>
</evidence>
<keyword evidence="9" id="KW-1185">Reference proteome</keyword>
<protein>
    <submittedName>
        <fullName evidence="8">DivIVA domain-containing protein</fullName>
    </submittedName>
</protein>
<name>A0A6N7XJ80_9FIRM</name>
<feature type="coiled-coil region" evidence="6">
    <location>
        <begin position="110"/>
        <end position="137"/>
    </location>
</feature>
<evidence type="ECO:0000256" key="6">
    <source>
        <dbReference type="SAM" id="Coils"/>
    </source>
</evidence>
<evidence type="ECO:0000313" key="8">
    <source>
        <dbReference type="EMBL" id="MST71278.1"/>
    </source>
</evidence>
<comment type="caution">
    <text evidence="8">The sequence shown here is derived from an EMBL/GenBank/DDBJ whole genome shotgun (WGS) entry which is preliminary data.</text>
</comment>